<dbReference type="SUPFAM" id="SSF49373">
    <property type="entry name" value="Invasin/intimin cell-adhesion fragments"/>
    <property type="match status" value="1"/>
</dbReference>
<dbReference type="EMBL" id="JACOPH010000011">
    <property type="protein sequence ID" value="MBC5714893.1"/>
    <property type="molecule type" value="Genomic_DNA"/>
</dbReference>
<dbReference type="InterPro" id="IPR032675">
    <property type="entry name" value="LRR_dom_sf"/>
</dbReference>
<dbReference type="SUPFAM" id="SSF52058">
    <property type="entry name" value="L domain-like"/>
    <property type="match status" value="1"/>
</dbReference>
<evidence type="ECO:0000259" key="1">
    <source>
        <dbReference type="SMART" id="SM00635"/>
    </source>
</evidence>
<dbReference type="InterPro" id="IPR026906">
    <property type="entry name" value="LRR_5"/>
</dbReference>
<dbReference type="Gene3D" id="3.80.10.10">
    <property type="entry name" value="Ribonuclease Inhibitor"/>
    <property type="match status" value="1"/>
</dbReference>
<dbReference type="Pfam" id="PF13306">
    <property type="entry name" value="LRR_5"/>
    <property type="match status" value="1"/>
</dbReference>
<evidence type="ECO:0000313" key="2">
    <source>
        <dbReference type="EMBL" id="MBC5714893.1"/>
    </source>
</evidence>
<gene>
    <name evidence="2" type="ORF">H8S17_11905</name>
</gene>
<protein>
    <submittedName>
        <fullName evidence="2">Leucine-rich repeat protein</fullName>
    </submittedName>
</protein>
<feature type="domain" description="BIG2" evidence="1">
    <location>
        <begin position="273"/>
        <end position="350"/>
    </location>
</feature>
<dbReference type="Pfam" id="PF02368">
    <property type="entry name" value="Big_2"/>
    <property type="match status" value="1"/>
</dbReference>
<evidence type="ECO:0000313" key="3">
    <source>
        <dbReference type="Proteomes" id="UP000606720"/>
    </source>
</evidence>
<dbReference type="Proteomes" id="UP000606720">
    <property type="component" value="Unassembled WGS sequence"/>
</dbReference>
<sequence>MKQISKIWILSVMALLMVIFMPDDIFAEADIQGGTDEVRATQILPDIDYISGEDGWFKITIPKGATYAGLYVSEYTSFSDFNGGYDEDWNYQGKKICDGTYKVAFYTALLKDETTITFRVYTSKMDQCRFKVVYGGEKLKKTNPKLISWNQEYTYAAEWESNSYNINNKYYKFIAPKSGYIRLRASGSGWSKYNGYGDVSYRHGCRYELHFKDDTKLEPIIGHTPIWAINGEGNSSVYYVEQGMSYYIKAEIDGGAWCDIYDLQTAFIVEDIPVSEIRLNTTGMVMKKGSKYMLEPTVLPSNAVYPILKYSSSNEEVATIDSNGWITAKKAGKAIITVSSLDGSGIEKKCMVNVMENRRLNVGETVTLNNIKYRVKHTTTNGGIVEVYGVFDKNKKSYKVPNKIKVCNYSYNVEFIADKAFRHCKTATKITLGANIKSVGRMAFSNCKKLKTLVIKSKKLETVGKKCFTNIDHKVNIDTPKGKYKKYKKLFKIK</sequence>
<dbReference type="Gene3D" id="2.60.40.1080">
    <property type="match status" value="1"/>
</dbReference>
<dbReference type="InterPro" id="IPR008964">
    <property type="entry name" value="Invasin/intimin_cell_adhesion"/>
</dbReference>
<accession>A0A923RTN7</accession>
<dbReference type="AlphaFoldDB" id="A0A923RTN7"/>
<reference evidence="2" key="1">
    <citation type="submission" date="2020-08" db="EMBL/GenBank/DDBJ databases">
        <title>Genome public.</title>
        <authorList>
            <person name="Liu C."/>
            <person name="Sun Q."/>
        </authorList>
    </citation>
    <scope>NUCLEOTIDE SEQUENCE</scope>
    <source>
        <strain evidence="2">BX1005</strain>
    </source>
</reference>
<proteinExistence type="predicted"/>
<dbReference type="InterPro" id="IPR003343">
    <property type="entry name" value="Big_2"/>
</dbReference>
<name>A0A923RTN7_9FIRM</name>
<comment type="caution">
    <text evidence="2">The sequence shown here is derived from an EMBL/GenBank/DDBJ whole genome shotgun (WGS) entry which is preliminary data.</text>
</comment>
<dbReference type="SMART" id="SM00635">
    <property type="entry name" value="BID_2"/>
    <property type="match status" value="1"/>
</dbReference>
<organism evidence="2 3">
    <name type="scientific">Roseburia zhanii</name>
    <dbReference type="NCBI Taxonomy" id="2763064"/>
    <lineage>
        <taxon>Bacteria</taxon>
        <taxon>Bacillati</taxon>
        <taxon>Bacillota</taxon>
        <taxon>Clostridia</taxon>
        <taxon>Lachnospirales</taxon>
        <taxon>Lachnospiraceae</taxon>
        <taxon>Roseburia</taxon>
    </lineage>
</organism>
<dbReference type="RefSeq" id="WP_186867477.1">
    <property type="nucleotide sequence ID" value="NZ_JACOPH010000011.1"/>
</dbReference>
<keyword evidence="3" id="KW-1185">Reference proteome</keyword>